<dbReference type="InterPro" id="IPR016208">
    <property type="entry name" value="Ald_Oxase/xanthine_DH-like"/>
</dbReference>
<dbReference type="Pfam" id="PF20256">
    <property type="entry name" value="MoCoBD_2"/>
    <property type="match status" value="2"/>
</dbReference>
<keyword evidence="1" id="KW-0500">Molybdenum</keyword>
<dbReference type="Gene3D" id="3.30.365.10">
    <property type="entry name" value="Aldehyde oxidase/xanthine dehydrogenase, molybdopterin binding domain"/>
    <property type="match status" value="6"/>
</dbReference>
<feature type="domain" description="Aldehyde oxidase/xanthine dehydrogenase a/b hammerhead" evidence="3">
    <location>
        <begin position="11"/>
        <end position="120"/>
    </location>
</feature>
<dbReference type="AlphaFoldDB" id="A0A650CPT6"/>
<dbReference type="InterPro" id="IPR008274">
    <property type="entry name" value="AldOxase/xan_DH_MoCoBD1"/>
</dbReference>
<dbReference type="SMART" id="SM01008">
    <property type="entry name" value="Ald_Xan_dh_C"/>
    <property type="match status" value="1"/>
</dbReference>
<dbReference type="OrthoDB" id="57164at2157"/>
<dbReference type="PANTHER" id="PTHR11908:SF132">
    <property type="entry name" value="ALDEHYDE OXIDASE 1-RELATED"/>
    <property type="match status" value="1"/>
</dbReference>
<evidence type="ECO:0000313" key="5">
    <source>
        <dbReference type="Proteomes" id="UP000423396"/>
    </source>
</evidence>
<dbReference type="GO" id="GO:0005506">
    <property type="term" value="F:iron ion binding"/>
    <property type="evidence" value="ECO:0007669"/>
    <property type="project" value="InterPro"/>
</dbReference>
<dbReference type="Pfam" id="PF01315">
    <property type="entry name" value="Ald_Xan_dh_C"/>
    <property type="match status" value="1"/>
</dbReference>
<protein>
    <submittedName>
        <fullName evidence="4">Molybdopterin-dependent oxidoreductase</fullName>
    </submittedName>
</protein>
<dbReference type="InterPro" id="IPR037165">
    <property type="entry name" value="AldOxase/xan_DH_Mopterin-bd_sf"/>
</dbReference>
<proteinExistence type="predicted"/>
<organism evidence="4 5">
    <name type="scientific">Stygiolobus azoricus</name>
    <dbReference type="NCBI Taxonomy" id="41675"/>
    <lineage>
        <taxon>Archaea</taxon>
        <taxon>Thermoproteota</taxon>
        <taxon>Thermoprotei</taxon>
        <taxon>Sulfolobales</taxon>
        <taxon>Sulfolobaceae</taxon>
        <taxon>Stygiolobus</taxon>
    </lineage>
</organism>
<dbReference type="InterPro" id="IPR046867">
    <property type="entry name" value="AldOxase/xan_DH_MoCoBD2"/>
</dbReference>
<dbReference type="Proteomes" id="UP000423396">
    <property type="component" value="Chromosome"/>
</dbReference>
<dbReference type="SUPFAM" id="SSF54665">
    <property type="entry name" value="CO dehydrogenase molybdoprotein N-domain-like"/>
    <property type="match status" value="1"/>
</dbReference>
<dbReference type="Pfam" id="PF02738">
    <property type="entry name" value="MoCoBD_1"/>
    <property type="match status" value="1"/>
</dbReference>
<sequence length="685" mass="75406">MRLRDHLPKIKGEGVYIDDFTPKNTLYLFVVRSPIARGVIKRISKPEKTLLTLTWEDVKAYLPVRADPGTMKSGKIVRMPILADGRVNFVGQPVLAFVVEDRYEGEDIAEQVSIDYEELPPLLDIETAMNSKDQIHPGVEKNISVDKVIEGGQLSAKKEAEIVVSRKIYQNRIVSNPMEPKGVLVYWDGENLNVYGSFQSAFRIRNDLSETLNLQPEKIKVYSTLVGGGFGNKVPLYAEYALAAIASMKLHRPIKWIETRSEHLKNPTIGRGVLSEVKMYATKSGQILGVEGYIAVDLGAYNFTINPTTPEFIARLVTGPYKMKFASIRAIGVFTNLPPTGPYRGAGRPEAALIHETLVEDLAQEIGMDPVEIRKRNIIGDMEEYVTPLGVRIDPAGYMTVLSTAEIYYRMSKEKYKDKGVSIVVFTDIDRLSPGEGARVRIENGRVKVFVGSGPHGQAHEDTFAKLAAETLGIKEDLIDVITNTTETVKEGIGSFGSRSGTVGGSAVIEACKQLLQKANMPIDKALKELNGLEVEVFYKADDIFTPGAHVAVVDVDKETGFVKVLKYYSVEDVGKELIKDEVEGQIIGGILQGVSQVLWEQTPYDQYGNPLFYSIADCGVPTAKESDYQVELKTLTFPSSLPTKSRGVGEAGTTGALPAVFIALEKATGKKFFKTPVLPWDIVS</sequence>
<keyword evidence="5" id="KW-1185">Reference proteome</keyword>
<dbReference type="PANTHER" id="PTHR11908">
    <property type="entry name" value="XANTHINE DEHYDROGENASE"/>
    <property type="match status" value="1"/>
</dbReference>
<name>A0A650CPT6_9CREN</name>
<gene>
    <name evidence="4" type="ORF">D1868_06780</name>
</gene>
<evidence type="ECO:0000256" key="1">
    <source>
        <dbReference type="ARBA" id="ARBA00022505"/>
    </source>
</evidence>
<dbReference type="KEGG" id="sazo:D1868_06780"/>
<keyword evidence="2" id="KW-0560">Oxidoreductase</keyword>
<dbReference type="InterPro" id="IPR000674">
    <property type="entry name" value="Ald_Oxase/Xan_DH_a/b"/>
</dbReference>
<dbReference type="GeneID" id="42798762"/>
<dbReference type="InterPro" id="IPR036856">
    <property type="entry name" value="Ald_Oxase/Xan_DH_a/b_sf"/>
</dbReference>
<dbReference type="RefSeq" id="WP_156006787.1">
    <property type="nucleotide sequence ID" value="NZ_CP045483.1"/>
</dbReference>
<dbReference type="Gene3D" id="3.90.1170.50">
    <property type="entry name" value="Aldehyde oxidase/xanthine dehydrogenase, a/b hammerhead"/>
    <property type="match status" value="1"/>
</dbReference>
<reference evidence="4 5" key="1">
    <citation type="submission" date="2019-10" db="EMBL/GenBank/DDBJ databases">
        <title>Genome Sequences from Six Type Strain Members of the Archaeal Family Sulfolobaceae: Acidianus ambivalens, Acidianus infernus, Metallosphaera prunae, Stygiolobus azoricus, Sulfolobus metallicus, and Sulfurisphaera ohwakuensis.</title>
        <authorList>
            <person name="Counts J.A."/>
            <person name="Kelly R.M."/>
        </authorList>
    </citation>
    <scope>NUCLEOTIDE SEQUENCE [LARGE SCALE GENOMIC DNA]</scope>
    <source>
        <strain evidence="4 5">FC6</strain>
    </source>
</reference>
<evidence type="ECO:0000256" key="2">
    <source>
        <dbReference type="ARBA" id="ARBA00023002"/>
    </source>
</evidence>
<dbReference type="EMBL" id="CP045483">
    <property type="protein sequence ID" value="QGR19725.1"/>
    <property type="molecule type" value="Genomic_DNA"/>
</dbReference>
<dbReference type="SUPFAM" id="SSF56003">
    <property type="entry name" value="Molybdenum cofactor-binding domain"/>
    <property type="match status" value="1"/>
</dbReference>
<dbReference type="GO" id="GO:0016491">
    <property type="term" value="F:oxidoreductase activity"/>
    <property type="evidence" value="ECO:0007669"/>
    <property type="project" value="UniProtKB-KW"/>
</dbReference>
<evidence type="ECO:0000259" key="3">
    <source>
        <dbReference type="SMART" id="SM01008"/>
    </source>
</evidence>
<evidence type="ECO:0000313" key="4">
    <source>
        <dbReference type="EMBL" id="QGR19725.1"/>
    </source>
</evidence>
<accession>A0A650CPT6</accession>